<dbReference type="InterPro" id="IPR001351">
    <property type="entry name" value="Ribosomal_uS3_C"/>
</dbReference>
<dbReference type="InterPro" id="IPR001063">
    <property type="entry name" value="Ribosomal_uL22"/>
</dbReference>
<keyword evidence="6 9" id="KW-0687">Ribonucleoprotein</keyword>
<evidence type="ECO:0000256" key="6">
    <source>
        <dbReference type="ARBA" id="ARBA00023274"/>
    </source>
</evidence>
<comment type="similarity">
    <text evidence="2 9 10">Belongs to the universal ribosomal protein uS3 family.</text>
</comment>
<dbReference type="CDD" id="cd02412">
    <property type="entry name" value="KH-II_30S_S3"/>
    <property type="match status" value="1"/>
</dbReference>
<dbReference type="Proteomes" id="UP000248897">
    <property type="component" value="Chromosome 1"/>
</dbReference>
<evidence type="ECO:0000256" key="8">
    <source>
        <dbReference type="ARBA" id="ARBA00035257"/>
    </source>
</evidence>
<evidence type="ECO:0000256" key="7">
    <source>
        <dbReference type="ARBA" id="ARBA00024998"/>
    </source>
</evidence>
<dbReference type="STRING" id="82996.ADP72_12860"/>
<gene>
    <name evidence="9 14" type="primary">rpsC</name>
    <name evidence="14" type="ORF">NCTC12961_05511</name>
</gene>
<evidence type="ECO:0000259" key="13">
    <source>
        <dbReference type="PROSITE" id="PS50823"/>
    </source>
</evidence>
<keyword evidence="4 9" id="KW-0694">RNA-binding</keyword>
<dbReference type="GO" id="GO:0003729">
    <property type="term" value="F:mRNA binding"/>
    <property type="evidence" value="ECO:0007669"/>
    <property type="project" value="UniProtKB-UniRule"/>
</dbReference>
<dbReference type="Gene3D" id="3.30.1140.32">
    <property type="entry name" value="Ribosomal protein S3, C-terminal domain"/>
    <property type="match status" value="1"/>
</dbReference>
<dbReference type="InterPro" id="IPR018280">
    <property type="entry name" value="Ribosomal_uS3_CS"/>
</dbReference>
<dbReference type="GO" id="GO:0003735">
    <property type="term" value="F:structural constituent of ribosome"/>
    <property type="evidence" value="ECO:0007669"/>
    <property type="project" value="InterPro"/>
</dbReference>
<dbReference type="CDD" id="cd00336">
    <property type="entry name" value="Ribosomal_L22"/>
    <property type="match status" value="1"/>
</dbReference>
<protein>
    <recommendedName>
        <fullName evidence="8 9">Small ribosomal subunit protein uS3</fullName>
    </recommendedName>
</protein>
<evidence type="ECO:0000256" key="1">
    <source>
        <dbReference type="ARBA" id="ARBA00009451"/>
    </source>
</evidence>
<dbReference type="InterPro" id="IPR009019">
    <property type="entry name" value="KH_sf_prok-type"/>
</dbReference>
<dbReference type="GO" id="GO:0019843">
    <property type="term" value="F:rRNA binding"/>
    <property type="evidence" value="ECO:0007669"/>
    <property type="project" value="UniProtKB-UniRule"/>
</dbReference>
<dbReference type="InterPro" id="IPR036419">
    <property type="entry name" value="Ribosomal_S3_C_sf"/>
</dbReference>
<dbReference type="SMART" id="SM00322">
    <property type="entry name" value="KH"/>
    <property type="match status" value="1"/>
</dbReference>
<evidence type="ECO:0000256" key="5">
    <source>
        <dbReference type="ARBA" id="ARBA00022980"/>
    </source>
</evidence>
<keyword evidence="3 9" id="KW-0699">rRNA-binding</keyword>
<dbReference type="Pfam" id="PF00237">
    <property type="entry name" value="Ribosomal_L22"/>
    <property type="match status" value="1"/>
</dbReference>
<comment type="subunit">
    <text evidence="12">Part of the 50S ribosomal subunit.</text>
</comment>
<comment type="similarity">
    <text evidence="1 11">Belongs to the universal ribosomal protein uL22 family.</text>
</comment>
<dbReference type="SUPFAM" id="SSF54843">
    <property type="entry name" value="Ribosomal protein L22"/>
    <property type="match status" value="1"/>
</dbReference>
<dbReference type="AlphaFoldDB" id="A0A2X4VL26"/>
<dbReference type="PANTHER" id="PTHR11760">
    <property type="entry name" value="30S/40S RIBOSOMAL PROTEIN S3"/>
    <property type="match status" value="1"/>
</dbReference>
<evidence type="ECO:0000313" key="15">
    <source>
        <dbReference type="Proteomes" id="UP000248897"/>
    </source>
</evidence>
<evidence type="ECO:0000313" key="14">
    <source>
        <dbReference type="EMBL" id="SQI46070.1"/>
    </source>
</evidence>
<evidence type="ECO:0000256" key="11">
    <source>
        <dbReference type="RuleBase" id="RU004005"/>
    </source>
</evidence>
<evidence type="ECO:0000256" key="10">
    <source>
        <dbReference type="RuleBase" id="RU003624"/>
    </source>
</evidence>
<name>A0A2X4VL26_SERPL</name>
<dbReference type="GO" id="GO:0022627">
    <property type="term" value="C:cytosolic small ribosomal subunit"/>
    <property type="evidence" value="ECO:0007669"/>
    <property type="project" value="TreeGrafter"/>
</dbReference>
<dbReference type="Pfam" id="PF00189">
    <property type="entry name" value="Ribosomal_S3_C"/>
    <property type="match status" value="1"/>
</dbReference>
<dbReference type="InterPro" id="IPR015946">
    <property type="entry name" value="KH_dom-like_a/b"/>
</dbReference>
<dbReference type="Gene3D" id="3.90.470.10">
    <property type="entry name" value="Ribosomal protein L22/L17"/>
    <property type="match status" value="1"/>
</dbReference>
<organism evidence="14 15">
    <name type="scientific">Serratia plymuthica</name>
    <dbReference type="NCBI Taxonomy" id="82996"/>
    <lineage>
        <taxon>Bacteria</taxon>
        <taxon>Pseudomonadati</taxon>
        <taxon>Pseudomonadota</taxon>
        <taxon>Gammaproteobacteria</taxon>
        <taxon>Enterobacterales</taxon>
        <taxon>Yersiniaceae</taxon>
        <taxon>Serratia</taxon>
    </lineage>
</organism>
<dbReference type="GO" id="GO:0006412">
    <property type="term" value="P:translation"/>
    <property type="evidence" value="ECO:0007669"/>
    <property type="project" value="UniProtKB-UniRule"/>
</dbReference>
<dbReference type="NCBIfam" id="TIGR01044">
    <property type="entry name" value="rplV_bact"/>
    <property type="match status" value="1"/>
</dbReference>
<evidence type="ECO:0000256" key="9">
    <source>
        <dbReference type="HAMAP-Rule" id="MF_01309"/>
    </source>
</evidence>
<evidence type="ECO:0000256" key="12">
    <source>
        <dbReference type="RuleBase" id="RU004006"/>
    </source>
</evidence>
<evidence type="ECO:0000256" key="2">
    <source>
        <dbReference type="ARBA" id="ARBA00010761"/>
    </source>
</evidence>
<dbReference type="GO" id="GO:0015934">
    <property type="term" value="C:large ribosomal subunit"/>
    <property type="evidence" value="ECO:0007669"/>
    <property type="project" value="InterPro"/>
</dbReference>
<reference evidence="14 15" key="1">
    <citation type="submission" date="2018-06" db="EMBL/GenBank/DDBJ databases">
        <authorList>
            <consortium name="Pathogen Informatics"/>
            <person name="Doyle S."/>
        </authorList>
    </citation>
    <scope>NUCLEOTIDE SEQUENCE [LARGE SCALE GENOMIC DNA]</scope>
    <source>
        <strain evidence="14 15">NCTC12961</strain>
    </source>
</reference>
<evidence type="ECO:0000256" key="4">
    <source>
        <dbReference type="ARBA" id="ARBA00022884"/>
    </source>
</evidence>
<comment type="subunit">
    <text evidence="9">Part of the 30S ribosomal subunit. Forms a tight complex with proteins S10 and S14.</text>
</comment>
<dbReference type="InterPro" id="IPR005727">
    <property type="entry name" value="Ribosomal_uL22_bac/chlpt-type"/>
</dbReference>
<dbReference type="NCBIfam" id="TIGR01009">
    <property type="entry name" value="rpsC_bact"/>
    <property type="match status" value="1"/>
</dbReference>
<dbReference type="InterPro" id="IPR036394">
    <property type="entry name" value="Ribosomal_uL22_sf"/>
</dbReference>
<accession>A0A2X4VL26</accession>
<dbReference type="SUPFAM" id="SSF54814">
    <property type="entry name" value="Prokaryotic type KH domain (KH-domain type II)"/>
    <property type="match status" value="1"/>
</dbReference>
<dbReference type="InterPro" id="IPR004087">
    <property type="entry name" value="KH_dom"/>
</dbReference>
<dbReference type="HAMAP" id="MF_01309_B">
    <property type="entry name" value="Ribosomal_uS3_B"/>
    <property type="match status" value="1"/>
</dbReference>
<proteinExistence type="inferred from homology"/>
<keyword evidence="5 9" id="KW-0689">Ribosomal protein</keyword>
<dbReference type="Pfam" id="PF07650">
    <property type="entry name" value="KH_2"/>
    <property type="match status" value="1"/>
</dbReference>
<dbReference type="FunFam" id="3.30.1140.32:FF:000001">
    <property type="entry name" value="30S ribosomal protein S3"/>
    <property type="match status" value="1"/>
</dbReference>
<dbReference type="InterPro" id="IPR004044">
    <property type="entry name" value="KH_dom_type_2"/>
</dbReference>
<evidence type="ECO:0000256" key="3">
    <source>
        <dbReference type="ARBA" id="ARBA00022730"/>
    </source>
</evidence>
<dbReference type="EMBL" id="LS483469">
    <property type="protein sequence ID" value="SQI46070.1"/>
    <property type="molecule type" value="Genomic_DNA"/>
</dbReference>
<dbReference type="PANTHER" id="PTHR11760:SF19">
    <property type="entry name" value="SMALL RIBOSOMAL SUBUNIT PROTEIN US3C"/>
    <property type="match status" value="1"/>
</dbReference>
<dbReference type="FunFam" id="3.30.300.20:FF:000001">
    <property type="entry name" value="30S ribosomal protein S3"/>
    <property type="match status" value="1"/>
</dbReference>
<dbReference type="Gene3D" id="3.30.300.20">
    <property type="match status" value="1"/>
</dbReference>
<feature type="domain" description="KH type-2" evidence="13">
    <location>
        <begin position="155"/>
        <end position="223"/>
    </location>
</feature>
<dbReference type="InterPro" id="IPR005704">
    <property type="entry name" value="Ribosomal_uS3_bac-typ"/>
</dbReference>
<sequence>METIAKHRHARSSAQKVRLVADLIRGKKVSQALETLTYTDKKAAGLVKKVLESAIANAEHNDGADIDDLKSRNLRRRRPKHEAHYAACKRSCRSHPEAHQPHYCGCVRSLRLWRLAMGQKVHPNGIRLGIVKPWNSTWYANTKEFADNLDSDFKVRQFLIKELAKASVSRIVIERPAKSIRVTIHTARPGIVIGKKGEDVEKLRKVVADIAGVPAQINIAEVRKPELDAKLVADSITSQLERRVMFRRAMKRAVQNAMRLGAKGIKVEVSGRLGGAEIARTEWYREGRVPLHTLRADIDYNTSEAHTTYGVIGVKVWIFKGEILGGMAAVEQPEPAAQPKKQQRKGRK</sequence>
<dbReference type="SUPFAM" id="SSF54821">
    <property type="entry name" value="Ribosomal protein S3 C-terminal domain"/>
    <property type="match status" value="1"/>
</dbReference>
<comment type="function">
    <text evidence="7 9">Binds the lower part of the 30S subunit head. Binds mRNA in the 70S ribosome, positioning it for translation.</text>
</comment>
<dbReference type="PROSITE" id="PS50823">
    <property type="entry name" value="KH_TYPE_2"/>
    <property type="match status" value="1"/>
</dbReference>
<dbReference type="PROSITE" id="PS00548">
    <property type="entry name" value="RIBOSOMAL_S3"/>
    <property type="match status" value="1"/>
</dbReference>
<dbReference type="InterPro" id="IPR057258">
    <property type="entry name" value="Ribosomal_uS3"/>
</dbReference>